<dbReference type="SUPFAM" id="SSF51905">
    <property type="entry name" value="FAD/NAD(P)-binding domain"/>
    <property type="match status" value="1"/>
</dbReference>
<dbReference type="KEGG" id="ahg:AHOG_09300"/>
<reference evidence="6 7" key="1">
    <citation type="submission" date="2017-07" db="EMBL/GenBank/DDBJ databases">
        <title>Complete genome sequence of Actinoalloteichus hoggarensis DSM 45943, type strain of Actinoalloteichus hoggarensis.</title>
        <authorList>
            <person name="Ruckert C."/>
            <person name="Nouioui I."/>
            <person name="Willmese J."/>
            <person name="van Wezel G."/>
            <person name="Klenk H.-P."/>
            <person name="Kalinowski J."/>
            <person name="Zotchev S.B."/>
        </authorList>
    </citation>
    <scope>NUCLEOTIDE SEQUENCE [LARGE SCALE GENOMIC DNA]</scope>
    <source>
        <strain evidence="6 7">DSM 45943</strain>
    </source>
</reference>
<dbReference type="AlphaFoldDB" id="A0A221W143"/>
<dbReference type="EC" id="1.6.99.3" evidence="6"/>
<comment type="cofactor">
    <cofactor evidence="1">
        <name>FAD</name>
        <dbReference type="ChEBI" id="CHEBI:57692"/>
    </cofactor>
</comment>
<comment type="similarity">
    <text evidence="2">Belongs to the NADH dehydrogenase family.</text>
</comment>
<dbReference type="Pfam" id="PF07992">
    <property type="entry name" value="Pyr_redox_2"/>
    <property type="match status" value="1"/>
</dbReference>
<name>A0A221W143_9PSEU</name>
<evidence type="ECO:0000256" key="2">
    <source>
        <dbReference type="ARBA" id="ARBA00005272"/>
    </source>
</evidence>
<evidence type="ECO:0000256" key="4">
    <source>
        <dbReference type="ARBA" id="ARBA00022827"/>
    </source>
</evidence>
<dbReference type="PRINTS" id="PR00368">
    <property type="entry name" value="FADPNR"/>
</dbReference>
<organism evidence="6 7">
    <name type="scientific">Actinoalloteichus hoggarensis</name>
    <dbReference type="NCBI Taxonomy" id="1470176"/>
    <lineage>
        <taxon>Bacteria</taxon>
        <taxon>Bacillati</taxon>
        <taxon>Actinomycetota</taxon>
        <taxon>Actinomycetes</taxon>
        <taxon>Pseudonocardiales</taxon>
        <taxon>Pseudonocardiaceae</taxon>
        <taxon>Actinoalloteichus</taxon>
    </lineage>
</organism>
<sequence>MTHRIVIIGAGYAGLTAAARVARQVRDVEVVLVNARDTFVERVRLHEIAAGAAVGEHALADLLRGTGVRLRIGRVESIDPERRVLRIAGTAGDDALDDGTLGYDTLVYALGSVAGAGVPGVAEHAEDVAELGTARGLHRRVLDVAARGGTVTVVGGGLTGIEAATELAETHPRLRVRLLVGTTVGAMLSTKGRAHLARVFDRFGIEVRTGARVTEVRESSLVLADGETVDTDITVWATGFGVPDLAARAGLAVDATGRVLVDDTLRSTSHPEVYAAGDATAVRLPSGRELRMACATAKPLGRHAADSIAARLAGRTPRPFRFQYLLQCISLGRRDGLIQFVDAEDAPKERVLTGRTAARLKELILRYALRTAYQTGPYPPRRRVSGRQPAHSTHA</sequence>
<keyword evidence="5 6" id="KW-0560">Oxidoreductase</keyword>
<evidence type="ECO:0000256" key="3">
    <source>
        <dbReference type="ARBA" id="ARBA00022630"/>
    </source>
</evidence>
<dbReference type="PRINTS" id="PR00469">
    <property type="entry name" value="PNDRDTASEII"/>
</dbReference>
<dbReference type="GO" id="GO:0019646">
    <property type="term" value="P:aerobic electron transport chain"/>
    <property type="evidence" value="ECO:0007669"/>
    <property type="project" value="TreeGrafter"/>
</dbReference>
<dbReference type="OrthoDB" id="9784880at2"/>
<evidence type="ECO:0000313" key="7">
    <source>
        <dbReference type="Proteomes" id="UP000204221"/>
    </source>
</evidence>
<protein>
    <submittedName>
        <fullName evidence="6">NADH dehydrogenase</fullName>
        <ecNumber evidence="6">1.6.99.3</ecNumber>
    </submittedName>
</protein>
<dbReference type="Proteomes" id="UP000204221">
    <property type="component" value="Chromosome"/>
</dbReference>
<dbReference type="RefSeq" id="WP_093940995.1">
    <property type="nucleotide sequence ID" value="NZ_CP022521.1"/>
</dbReference>
<accession>A0A221W143</accession>
<evidence type="ECO:0000256" key="1">
    <source>
        <dbReference type="ARBA" id="ARBA00001974"/>
    </source>
</evidence>
<keyword evidence="3" id="KW-0285">Flavoprotein</keyword>
<dbReference type="GO" id="GO:0003955">
    <property type="term" value="F:NAD(P)H dehydrogenase (quinone) activity"/>
    <property type="evidence" value="ECO:0007669"/>
    <property type="project" value="TreeGrafter"/>
</dbReference>
<evidence type="ECO:0000313" key="6">
    <source>
        <dbReference type="EMBL" id="ASO19504.1"/>
    </source>
</evidence>
<dbReference type="PANTHER" id="PTHR42913">
    <property type="entry name" value="APOPTOSIS-INDUCING FACTOR 1"/>
    <property type="match status" value="1"/>
</dbReference>
<dbReference type="PANTHER" id="PTHR42913:SF3">
    <property type="entry name" value="64 KDA MITOCHONDRIAL NADH DEHYDROGENASE (EUROFUNG)"/>
    <property type="match status" value="1"/>
</dbReference>
<dbReference type="InterPro" id="IPR036188">
    <property type="entry name" value="FAD/NAD-bd_sf"/>
</dbReference>
<dbReference type="EMBL" id="CP022521">
    <property type="protein sequence ID" value="ASO19504.1"/>
    <property type="molecule type" value="Genomic_DNA"/>
</dbReference>
<keyword evidence="4" id="KW-0274">FAD</keyword>
<dbReference type="InterPro" id="IPR051169">
    <property type="entry name" value="NADH-Q_oxidoreductase"/>
</dbReference>
<dbReference type="InterPro" id="IPR023753">
    <property type="entry name" value="FAD/NAD-binding_dom"/>
</dbReference>
<proteinExistence type="inferred from homology"/>
<keyword evidence="7" id="KW-1185">Reference proteome</keyword>
<gene>
    <name evidence="6" type="primary">ndh</name>
    <name evidence="6" type="ORF">AHOG_09300</name>
</gene>
<dbReference type="Gene3D" id="3.50.50.100">
    <property type="match status" value="1"/>
</dbReference>
<evidence type="ECO:0000256" key="5">
    <source>
        <dbReference type="ARBA" id="ARBA00023002"/>
    </source>
</evidence>